<dbReference type="GeneID" id="35872642"/>
<dbReference type="RefSeq" id="WP_017015238.1">
    <property type="nucleotide sequence ID" value="NZ_FOWR01000004.1"/>
</dbReference>
<reference evidence="1 2" key="1">
    <citation type="submission" date="2016-10" db="EMBL/GenBank/DDBJ databases">
        <authorList>
            <person name="de Groot N.N."/>
        </authorList>
    </citation>
    <scope>NUCLEOTIDE SEQUENCE [LARGE SCALE GENOMIC DNA]</scope>
    <source>
        <strain evidence="1 2">DSM 15893</strain>
    </source>
</reference>
<dbReference type="EMBL" id="FOWR01000004">
    <property type="protein sequence ID" value="SFO87823.1"/>
    <property type="molecule type" value="Genomic_DNA"/>
</dbReference>
<organism evidence="1 2">
    <name type="scientific">Enterovibrio norvegicus DSM 15893</name>
    <dbReference type="NCBI Taxonomy" id="1121869"/>
    <lineage>
        <taxon>Bacteria</taxon>
        <taxon>Pseudomonadati</taxon>
        <taxon>Pseudomonadota</taxon>
        <taxon>Gammaproteobacteria</taxon>
        <taxon>Vibrionales</taxon>
        <taxon>Vibrionaceae</taxon>
        <taxon>Enterovibrio</taxon>
    </lineage>
</organism>
<gene>
    <name evidence="1" type="ORF">SAMN03084138_00727</name>
</gene>
<protein>
    <submittedName>
        <fullName evidence="1">Zn-finger domain-containing nucleic acid-binding protein</fullName>
    </submittedName>
</protein>
<dbReference type="AlphaFoldDB" id="A0A1I5KSC0"/>
<sequence>MDCTSCKRGVLKPSYIEGQFRAHTCSHCKGDWILIEDFIAWRERNPGYEFAENATLTLDASETKKAMLCPQSGVIMSKFRISAAHDHRVDYSAAVGGIWLDHGEWELLKAEGLATSVGGVVTEQWQHKVREQSAKQSFTDLYVSKFGEEDYQKVKALREWILSHPQKADLRAFLLAEDPYSAEK</sequence>
<name>A0A1I5KSC0_9GAMM</name>
<accession>A0A1I5KSC0</accession>
<proteinExistence type="predicted"/>
<dbReference type="OrthoDB" id="9814037at2"/>
<evidence type="ECO:0000313" key="2">
    <source>
        <dbReference type="Proteomes" id="UP000182692"/>
    </source>
</evidence>
<dbReference type="STRING" id="1121869.SAMN03084138_00727"/>
<evidence type="ECO:0000313" key="1">
    <source>
        <dbReference type="EMBL" id="SFO87823.1"/>
    </source>
</evidence>
<dbReference type="Proteomes" id="UP000182692">
    <property type="component" value="Unassembled WGS sequence"/>
</dbReference>